<dbReference type="InterPro" id="IPR029346">
    <property type="entry name" value="USP_C"/>
</dbReference>
<comment type="catalytic activity">
    <reaction evidence="1">
        <text>Thiol-dependent hydrolysis of ester, thioester, amide, peptide and isopeptide bonds formed by the C-terminal Gly of ubiquitin (a 76-residue protein attached to proteins as an intracellular targeting signal).</text>
        <dbReference type="EC" id="3.4.19.12"/>
    </reaction>
</comment>
<dbReference type="Proteomes" id="UP000030748">
    <property type="component" value="Unassembled WGS sequence"/>
</dbReference>
<dbReference type="EC" id="3.4.19.12" evidence="3"/>
<evidence type="ECO:0000256" key="7">
    <source>
        <dbReference type="ARBA" id="ARBA00022807"/>
    </source>
</evidence>
<proteinExistence type="inferred from homology"/>
<dbReference type="Pfam" id="PF14533">
    <property type="entry name" value="USP7_C2"/>
    <property type="match status" value="1"/>
</dbReference>
<keyword evidence="5" id="KW-0833">Ubl conjugation pathway</keyword>
<dbReference type="EMBL" id="KI632289">
    <property type="protein sequence ID" value="EYU19865.1"/>
    <property type="molecule type" value="Genomic_DNA"/>
</dbReference>
<evidence type="ECO:0000256" key="2">
    <source>
        <dbReference type="ARBA" id="ARBA00009085"/>
    </source>
</evidence>
<accession>A0A022Q038</accession>
<reference evidence="9 10" key="1">
    <citation type="journal article" date="2013" name="Proc. Natl. Acad. Sci. U.S.A.">
        <title>Fine-scale variation in meiotic recombination in Mimulus inferred from population shotgun sequencing.</title>
        <authorList>
            <person name="Hellsten U."/>
            <person name="Wright K.M."/>
            <person name="Jenkins J."/>
            <person name="Shu S."/>
            <person name="Yuan Y."/>
            <person name="Wessler S.R."/>
            <person name="Schmutz J."/>
            <person name="Willis J.H."/>
            <person name="Rokhsar D.S."/>
        </authorList>
    </citation>
    <scope>NUCLEOTIDE SEQUENCE [LARGE SCALE GENOMIC DNA]</scope>
    <source>
        <strain evidence="10">cv. DUN x IM62</strain>
    </source>
</reference>
<protein>
    <recommendedName>
        <fullName evidence="3">ubiquitinyl hydrolase 1</fullName>
        <ecNumber evidence="3">3.4.19.12</ecNumber>
    </recommendedName>
</protein>
<keyword evidence="4" id="KW-0645">Protease</keyword>
<keyword evidence="10" id="KW-1185">Reference proteome</keyword>
<comment type="similarity">
    <text evidence="2">Belongs to the peptidase C19 family.</text>
</comment>
<dbReference type="GO" id="GO:0004843">
    <property type="term" value="F:cysteine-type deubiquitinase activity"/>
    <property type="evidence" value="ECO:0007669"/>
    <property type="project" value="UniProtKB-EC"/>
</dbReference>
<evidence type="ECO:0000256" key="6">
    <source>
        <dbReference type="ARBA" id="ARBA00022801"/>
    </source>
</evidence>
<evidence type="ECO:0000256" key="5">
    <source>
        <dbReference type="ARBA" id="ARBA00022786"/>
    </source>
</evidence>
<dbReference type="STRING" id="4155.A0A022Q038"/>
<name>A0A022Q038_ERYGU</name>
<gene>
    <name evidence="9" type="ORF">MIMGU_mgv1a0004251mg</name>
</gene>
<evidence type="ECO:0000259" key="8">
    <source>
        <dbReference type="Pfam" id="PF14533"/>
    </source>
</evidence>
<evidence type="ECO:0000256" key="3">
    <source>
        <dbReference type="ARBA" id="ARBA00012759"/>
    </source>
</evidence>
<organism evidence="9 10">
    <name type="scientific">Erythranthe guttata</name>
    <name type="common">Yellow monkey flower</name>
    <name type="synonym">Mimulus guttatus</name>
    <dbReference type="NCBI Taxonomy" id="4155"/>
    <lineage>
        <taxon>Eukaryota</taxon>
        <taxon>Viridiplantae</taxon>
        <taxon>Streptophyta</taxon>
        <taxon>Embryophyta</taxon>
        <taxon>Tracheophyta</taxon>
        <taxon>Spermatophyta</taxon>
        <taxon>Magnoliopsida</taxon>
        <taxon>eudicotyledons</taxon>
        <taxon>Gunneridae</taxon>
        <taxon>Pentapetalae</taxon>
        <taxon>asterids</taxon>
        <taxon>lamiids</taxon>
        <taxon>Lamiales</taxon>
        <taxon>Phrymaceae</taxon>
        <taxon>Erythranthe</taxon>
    </lineage>
</organism>
<evidence type="ECO:0000313" key="10">
    <source>
        <dbReference type="Proteomes" id="UP000030748"/>
    </source>
</evidence>
<feature type="domain" description="Ubiquitin carboxyl-terminal hydrolase C-terminal" evidence="8">
    <location>
        <begin position="80"/>
        <end position="156"/>
    </location>
</feature>
<keyword evidence="7" id="KW-0788">Thiol protease</keyword>
<sequence>IPEEEKNLGALGPLDSCVPFYERSCSESSCKFRFKEGKSLLTEIRHAGLHACLFHYTVFVSFNQNDVHMAPLFVSLQQVQNFGDPFFLAIHEGETLEEVKIRIQKKLRVSDEEFSKWKFAFLSLGRPEYLQDSDIKRDVYGAWEQYLGLEHSDNTPKRSYAANQNRHAYEKPVRIYN</sequence>
<feature type="non-terminal residue" evidence="9">
    <location>
        <position position="1"/>
    </location>
</feature>
<evidence type="ECO:0000313" key="9">
    <source>
        <dbReference type="EMBL" id="EYU19865.1"/>
    </source>
</evidence>
<dbReference type="GO" id="GO:0006508">
    <property type="term" value="P:proteolysis"/>
    <property type="evidence" value="ECO:0007669"/>
    <property type="project" value="UniProtKB-KW"/>
</dbReference>
<dbReference type="AlphaFoldDB" id="A0A022Q038"/>
<keyword evidence="6" id="KW-0378">Hydrolase</keyword>
<evidence type="ECO:0000256" key="1">
    <source>
        <dbReference type="ARBA" id="ARBA00000707"/>
    </source>
</evidence>
<evidence type="ECO:0000256" key="4">
    <source>
        <dbReference type="ARBA" id="ARBA00022670"/>
    </source>
</evidence>